<dbReference type="AlphaFoldDB" id="A0A6C0E7P4"/>
<feature type="coiled-coil region" evidence="1">
    <location>
        <begin position="266"/>
        <end position="314"/>
    </location>
</feature>
<sequence length="325" mass="37972">MIKPSKELKTTNESFSKLLPSKRAYLLNNLEIQAFPILIKDANAQIIYNLSTFKYIVHIDSIKKTIENILCSTNNNTNTRAKSIDIGFLKQLFDGFFAELDFNLNRCKINKVNSNIYNIDNQKIDIDVFPVIELILGSMMIFPIYINNILDYPDIYYNICNFIDVGSLSIIAKYCDHFNINFGLRDNHSLTYIMINHHAVQTLCYCLKNLRVDVNKKIIETLSAKINALKKYAEDKHYLSKQFEELYIMYNDSFASNKIYEKYIRNNDLQAKVETLKKENKDLETEMETLRKQYKDLQTELNTIRTQLENATTEIGDIEIIDEKL</sequence>
<reference evidence="2" key="1">
    <citation type="journal article" date="2020" name="Nature">
        <title>Giant virus diversity and host interactions through global metagenomics.</title>
        <authorList>
            <person name="Schulz F."/>
            <person name="Roux S."/>
            <person name="Paez-Espino D."/>
            <person name="Jungbluth S."/>
            <person name="Walsh D.A."/>
            <person name="Denef V.J."/>
            <person name="McMahon K.D."/>
            <person name="Konstantinidis K.T."/>
            <person name="Eloe-Fadrosh E.A."/>
            <person name="Kyrpides N.C."/>
            <person name="Woyke T."/>
        </authorList>
    </citation>
    <scope>NUCLEOTIDE SEQUENCE</scope>
    <source>
        <strain evidence="2">GVMAG-M-3300023179-150</strain>
    </source>
</reference>
<evidence type="ECO:0000313" key="2">
    <source>
        <dbReference type="EMBL" id="QHT24433.1"/>
    </source>
</evidence>
<dbReference type="EMBL" id="MN739745">
    <property type="protein sequence ID" value="QHT24433.1"/>
    <property type="molecule type" value="Genomic_DNA"/>
</dbReference>
<proteinExistence type="predicted"/>
<keyword evidence="1" id="KW-0175">Coiled coil</keyword>
<dbReference type="Gene3D" id="1.20.5.340">
    <property type="match status" value="1"/>
</dbReference>
<organism evidence="2">
    <name type="scientific">viral metagenome</name>
    <dbReference type="NCBI Taxonomy" id="1070528"/>
    <lineage>
        <taxon>unclassified sequences</taxon>
        <taxon>metagenomes</taxon>
        <taxon>organismal metagenomes</taxon>
    </lineage>
</organism>
<protein>
    <submittedName>
        <fullName evidence="2">Uncharacterized protein</fullName>
    </submittedName>
</protein>
<evidence type="ECO:0000256" key="1">
    <source>
        <dbReference type="SAM" id="Coils"/>
    </source>
</evidence>
<accession>A0A6C0E7P4</accession>
<name>A0A6C0E7P4_9ZZZZ</name>